<dbReference type="InterPro" id="IPR036693">
    <property type="entry name" value="TF_LuxR_autoind-bd_dom_sf"/>
</dbReference>
<proteinExistence type="predicted"/>
<dbReference type="SUPFAM" id="SSF46894">
    <property type="entry name" value="C-terminal effector domain of the bipartite response regulators"/>
    <property type="match status" value="1"/>
</dbReference>
<evidence type="ECO:0000256" key="3">
    <source>
        <dbReference type="ARBA" id="ARBA00023163"/>
    </source>
</evidence>
<dbReference type="AlphaFoldDB" id="A0A2U2DPI1"/>
<dbReference type="EMBL" id="QFBC01000007">
    <property type="protein sequence ID" value="PWE55218.1"/>
    <property type="molecule type" value="Genomic_DNA"/>
</dbReference>
<sequence length="246" mass="28116">MAINSLLEVLVLIDECRTGEQLVRQVEDISRKYGFDYYALVLNSRSGGDPVERVLAGRWPDRWLDIYASRKYGLIDPVKRYLMQAQRAFRWRDALFAYRNDPHRKRMDRMMVEAGNFGLADGYVFPVHGRRGLMGHVVVGGKALDLSPAEIALFDAVAKKAVWRLLELQGQACELEWVPTPEVHLTRREMEVLNFLAGGMTSNEISRIIQISNHTVDWYMNGIQDKLGARNRQHAVAIAFRQGLIS</sequence>
<dbReference type="RefSeq" id="WP_109459516.1">
    <property type="nucleotide sequence ID" value="NZ_QFBC01000007.1"/>
</dbReference>
<dbReference type="InterPro" id="IPR016032">
    <property type="entry name" value="Sig_transdc_resp-reg_C-effctor"/>
</dbReference>
<dbReference type="OrthoDB" id="3170288at2"/>
<keyword evidence="3" id="KW-0804">Transcription</keyword>
<dbReference type="Gene3D" id="3.30.450.80">
    <property type="entry name" value="Transcription factor LuxR-like, autoinducer-binding domain"/>
    <property type="match status" value="1"/>
</dbReference>
<accession>A0A2U2DPI1</accession>
<evidence type="ECO:0000313" key="6">
    <source>
        <dbReference type="Proteomes" id="UP000245252"/>
    </source>
</evidence>
<keyword evidence="1" id="KW-0805">Transcription regulation</keyword>
<protein>
    <submittedName>
        <fullName evidence="5">LuxR family transcriptional regulator</fullName>
    </submittedName>
</protein>
<gene>
    <name evidence="5" type="ORF">DEM27_17440</name>
</gene>
<dbReference type="CDD" id="cd06170">
    <property type="entry name" value="LuxR_C_like"/>
    <property type="match status" value="1"/>
</dbReference>
<dbReference type="Pfam" id="PF03472">
    <property type="entry name" value="Autoind_bind"/>
    <property type="match status" value="1"/>
</dbReference>
<feature type="domain" description="HTH luxR-type" evidence="4">
    <location>
        <begin position="178"/>
        <end position="243"/>
    </location>
</feature>
<dbReference type="SMART" id="SM00421">
    <property type="entry name" value="HTH_LUXR"/>
    <property type="match status" value="1"/>
</dbReference>
<dbReference type="InterPro" id="IPR005143">
    <property type="entry name" value="TF_LuxR_autoind-bd_dom"/>
</dbReference>
<dbReference type="PANTHER" id="PTHR44688">
    <property type="entry name" value="DNA-BINDING TRANSCRIPTIONAL ACTIVATOR DEVR_DOSR"/>
    <property type="match status" value="1"/>
</dbReference>
<reference evidence="5 6" key="1">
    <citation type="submission" date="2018-05" db="EMBL/GenBank/DDBJ databases">
        <title>The draft genome of strain NS-104.</title>
        <authorList>
            <person name="Hang P."/>
            <person name="Jiang J."/>
        </authorList>
    </citation>
    <scope>NUCLEOTIDE SEQUENCE [LARGE SCALE GENOMIC DNA]</scope>
    <source>
        <strain evidence="5 6">NS-104</strain>
    </source>
</reference>
<dbReference type="PANTHER" id="PTHR44688:SF16">
    <property type="entry name" value="DNA-BINDING TRANSCRIPTIONAL ACTIVATOR DEVR_DOSR"/>
    <property type="match status" value="1"/>
</dbReference>
<keyword evidence="2" id="KW-0238">DNA-binding</keyword>
<evidence type="ECO:0000256" key="2">
    <source>
        <dbReference type="ARBA" id="ARBA00023125"/>
    </source>
</evidence>
<dbReference type="Pfam" id="PF00196">
    <property type="entry name" value="GerE"/>
    <property type="match status" value="1"/>
</dbReference>
<dbReference type="Gene3D" id="1.10.10.10">
    <property type="entry name" value="Winged helix-like DNA-binding domain superfamily/Winged helix DNA-binding domain"/>
    <property type="match status" value="1"/>
</dbReference>
<dbReference type="SUPFAM" id="SSF75516">
    <property type="entry name" value="Pheromone-binding domain of LuxR-like quorum-sensing transcription factors"/>
    <property type="match status" value="1"/>
</dbReference>
<dbReference type="Proteomes" id="UP000245252">
    <property type="component" value="Unassembled WGS sequence"/>
</dbReference>
<name>A0A2U2DPI1_9HYPH</name>
<comment type="caution">
    <text evidence="5">The sequence shown here is derived from an EMBL/GenBank/DDBJ whole genome shotgun (WGS) entry which is preliminary data.</text>
</comment>
<dbReference type="InterPro" id="IPR036388">
    <property type="entry name" value="WH-like_DNA-bd_sf"/>
</dbReference>
<organism evidence="5 6">
    <name type="scientific">Metarhizobium album</name>
    <dbReference type="NCBI Taxonomy" id="2182425"/>
    <lineage>
        <taxon>Bacteria</taxon>
        <taxon>Pseudomonadati</taxon>
        <taxon>Pseudomonadota</taxon>
        <taxon>Alphaproteobacteria</taxon>
        <taxon>Hyphomicrobiales</taxon>
        <taxon>Rhizobiaceae</taxon>
        <taxon>Metarhizobium</taxon>
    </lineage>
</organism>
<keyword evidence="6" id="KW-1185">Reference proteome</keyword>
<dbReference type="GO" id="GO:0003677">
    <property type="term" value="F:DNA binding"/>
    <property type="evidence" value="ECO:0007669"/>
    <property type="project" value="UniProtKB-KW"/>
</dbReference>
<dbReference type="PRINTS" id="PR00038">
    <property type="entry name" value="HTHLUXR"/>
</dbReference>
<evidence type="ECO:0000256" key="1">
    <source>
        <dbReference type="ARBA" id="ARBA00023015"/>
    </source>
</evidence>
<dbReference type="InterPro" id="IPR000792">
    <property type="entry name" value="Tscrpt_reg_LuxR_C"/>
</dbReference>
<dbReference type="GO" id="GO:0006355">
    <property type="term" value="P:regulation of DNA-templated transcription"/>
    <property type="evidence" value="ECO:0007669"/>
    <property type="project" value="InterPro"/>
</dbReference>
<evidence type="ECO:0000313" key="5">
    <source>
        <dbReference type="EMBL" id="PWE55218.1"/>
    </source>
</evidence>
<dbReference type="PROSITE" id="PS50043">
    <property type="entry name" value="HTH_LUXR_2"/>
    <property type="match status" value="1"/>
</dbReference>
<evidence type="ECO:0000259" key="4">
    <source>
        <dbReference type="PROSITE" id="PS50043"/>
    </source>
</evidence>